<dbReference type="Gene3D" id="1.10.10.60">
    <property type="entry name" value="Homeodomain-like"/>
    <property type="match status" value="1"/>
</dbReference>
<keyword evidence="3" id="KW-0804">Transcription</keyword>
<dbReference type="SUPFAM" id="SSF46689">
    <property type="entry name" value="Homeodomain-like"/>
    <property type="match status" value="1"/>
</dbReference>
<dbReference type="SMART" id="SM00342">
    <property type="entry name" value="HTH_ARAC"/>
    <property type="match status" value="1"/>
</dbReference>
<name>A0ABM8XPP0_9BURK</name>
<keyword evidence="1" id="KW-0805">Transcription regulation</keyword>
<comment type="caution">
    <text evidence="5">The sequence shown here is derived from an EMBL/GenBank/DDBJ whole genome shotgun (WGS) entry which is preliminary data.</text>
</comment>
<dbReference type="InterPro" id="IPR018060">
    <property type="entry name" value="HTH_AraC"/>
</dbReference>
<accession>A0ABM8XPP0</accession>
<dbReference type="InterPro" id="IPR020449">
    <property type="entry name" value="Tscrpt_reg_AraC-type_HTH"/>
</dbReference>
<proteinExistence type="predicted"/>
<evidence type="ECO:0000256" key="3">
    <source>
        <dbReference type="ARBA" id="ARBA00023163"/>
    </source>
</evidence>
<evidence type="ECO:0000259" key="4">
    <source>
        <dbReference type="PROSITE" id="PS01124"/>
    </source>
</evidence>
<dbReference type="PRINTS" id="PR00032">
    <property type="entry name" value="HTHARAC"/>
</dbReference>
<sequence length="332" mass="37064">MTPYMRAWVLQGLAPLIEEMGGDVDHYAKRFRLPLKATDQSDQIVPAASLVRLMEACAEDLACPDFGIRTGSRLGRAPLGPVMLALMQCANVAEAIEAAARFLTMLNPALGLHYERLPTGPRLTYQLKLPRIGLARQFEEWCIAINIKILQILAGPQARPRFVFFSHPALLPDAYYTDAFGCPARFSQAGFGADYLASDGARPMSGNNPELKALVTDYLERIADASGLDLEHQLDALIRQLLPTGRCTLNMIAGHYYVSVRTMQRRLDEKGLVFEKLVDDIRRERAASYLDDPALRMSQVAGLLGYVEQSSFSHAFKRWYGMSPSAWRQRAR</sequence>
<organism evidence="5 6">
    <name type="scientific">Cupriavidus laharis</name>
    <dbReference type="NCBI Taxonomy" id="151654"/>
    <lineage>
        <taxon>Bacteria</taxon>
        <taxon>Pseudomonadati</taxon>
        <taxon>Pseudomonadota</taxon>
        <taxon>Betaproteobacteria</taxon>
        <taxon>Burkholderiales</taxon>
        <taxon>Burkholderiaceae</taxon>
        <taxon>Cupriavidus</taxon>
    </lineage>
</organism>
<dbReference type="Pfam" id="PF12625">
    <property type="entry name" value="Arabinose_bd"/>
    <property type="match status" value="1"/>
</dbReference>
<dbReference type="PROSITE" id="PS01124">
    <property type="entry name" value="HTH_ARAC_FAMILY_2"/>
    <property type="match status" value="1"/>
</dbReference>
<protein>
    <submittedName>
        <fullName evidence="5">HTH-type transcriptional regulator VirS</fullName>
    </submittedName>
</protein>
<dbReference type="InterPro" id="IPR032687">
    <property type="entry name" value="AraC-type_N"/>
</dbReference>
<keyword evidence="6" id="KW-1185">Reference proteome</keyword>
<evidence type="ECO:0000313" key="6">
    <source>
        <dbReference type="Proteomes" id="UP000727654"/>
    </source>
</evidence>
<reference evidence="5 6" key="1">
    <citation type="submission" date="2021-08" db="EMBL/GenBank/DDBJ databases">
        <authorList>
            <person name="Peeters C."/>
        </authorList>
    </citation>
    <scope>NUCLEOTIDE SEQUENCE [LARGE SCALE GENOMIC DNA]</scope>
    <source>
        <strain evidence="5 6">LMG 23992</strain>
    </source>
</reference>
<evidence type="ECO:0000256" key="1">
    <source>
        <dbReference type="ARBA" id="ARBA00023015"/>
    </source>
</evidence>
<feature type="domain" description="HTH araC/xylS-type" evidence="4">
    <location>
        <begin position="232"/>
        <end position="330"/>
    </location>
</feature>
<dbReference type="Pfam" id="PF12833">
    <property type="entry name" value="HTH_18"/>
    <property type="match status" value="1"/>
</dbReference>
<dbReference type="PANTHER" id="PTHR47894">
    <property type="entry name" value="HTH-TYPE TRANSCRIPTIONAL REGULATOR GADX"/>
    <property type="match status" value="1"/>
</dbReference>
<evidence type="ECO:0000256" key="2">
    <source>
        <dbReference type="ARBA" id="ARBA00023125"/>
    </source>
</evidence>
<evidence type="ECO:0000313" key="5">
    <source>
        <dbReference type="EMBL" id="CAG9182246.1"/>
    </source>
</evidence>
<gene>
    <name evidence="5" type="primary">virS_9</name>
    <name evidence="5" type="ORF">LMG23992_04696</name>
</gene>
<dbReference type="Proteomes" id="UP000727654">
    <property type="component" value="Unassembled WGS sequence"/>
</dbReference>
<dbReference type="PANTHER" id="PTHR47894:SF4">
    <property type="entry name" value="HTH-TYPE TRANSCRIPTIONAL REGULATOR GADX"/>
    <property type="match status" value="1"/>
</dbReference>
<dbReference type="InterPro" id="IPR009057">
    <property type="entry name" value="Homeodomain-like_sf"/>
</dbReference>
<dbReference type="EMBL" id="CAJZAI010000016">
    <property type="protein sequence ID" value="CAG9182246.1"/>
    <property type="molecule type" value="Genomic_DNA"/>
</dbReference>
<dbReference type="RefSeq" id="WP_224082153.1">
    <property type="nucleotide sequence ID" value="NZ_CAJZAI010000016.1"/>
</dbReference>
<keyword evidence="2" id="KW-0238">DNA-binding</keyword>